<proteinExistence type="predicted"/>
<dbReference type="Gene3D" id="1.10.3290.10">
    <property type="entry name" value="Fido-like domain"/>
    <property type="match status" value="1"/>
</dbReference>
<feature type="site" description="Important for autoinhibition of adenylyltransferase activity" evidence="3">
    <location>
        <position position="55"/>
    </location>
</feature>
<dbReference type="EMBL" id="MFAU01000027">
    <property type="protein sequence ID" value="OGD84224.1"/>
    <property type="molecule type" value="Genomic_DNA"/>
</dbReference>
<dbReference type="PANTHER" id="PTHR13504">
    <property type="entry name" value="FIDO DOMAIN-CONTAINING PROTEIN DDB_G0283145"/>
    <property type="match status" value="1"/>
</dbReference>
<dbReference type="InterPro" id="IPR003812">
    <property type="entry name" value="Fido"/>
</dbReference>
<gene>
    <name evidence="5" type="ORF">A2165_03620</name>
</gene>
<dbReference type="SUPFAM" id="SSF46785">
    <property type="entry name" value="Winged helix' DNA-binding domain"/>
    <property type="match status" value="1"/>
</dbReference>
<evidence type="ECO:0000256" key="3">
    <source>
        <dbReference type="PIRSR" id="PIRSR640198-3"/>
    </source>
</evidence>
<evidence type="ECO:0000259" key="4">
    <source>
        <dbReference type="PROSITE" id="PS51459"/>
    </source>
</evidence>
<dbReference type="PROSITE" id="PS51459">
    <property type="entry name" value="FIDO"/>
    <property type="match status" value="1"/>
</dbReference>
<dbReference type="Gene3D" id="1.10.10.10">
    <property type="entry name" value="Winged helix-like DNA-binding domain superfamily/Winged helix DNA-binding domain"/>
    <property type="match status" value="1"/>
</dbReference>
<feature type="binding site" evidence="2">
    <location>
        <begin position="193"/>
        <end position="200"/>
    </location>
    <ligand>
        <name>ATP</name>
        <dbReference type="ChEBI" id="CHEBI:30616"/>
    </ligand>
</feature>
<organism evidence="5 6">
    <name type="scientific">Candidatus Curtissbacteria bacterium RBG_13_40_7</name>
    <dbReference type="NCBI Taxonomy" id="1797706"/>
    <lineage>
        <taxon>Bacteria</taxon>
        <taxon>Candidatus Curtissiibacteriota</taxon>
    </lineage>
</organism>
<reference evidence="5 6" key="1">
    <citation type="journal article" date="2016" name="Nat. Commun.">
        <title>Thousands of microbial genomes shed light on interconnected biogeochemical processes in an aquifer system.</title>
        <authorList>
            <person name="Anantharaman K."/>
            <person name="Brown C.T."/>
            <person name="Hug L.A."/>
            <person name="Sharon I."/>
            <person name="Castelle C.J."/>
            <person name="Probst A.J."/>
            <person name="Thomas B.C."/>
            <person name="Singh A."/>
            <person name="Wilkins M.J."/>
            <person name="Karaoz U."/>
            <person name="Brodie E.L."/>
            <person name="Williams K.H."/>
            <person name="Hubbard S.S."/>
            <person name="Banfield J.F."/>
        </authorList>
    </citation>
    <scope>NUCLEOTIDE SEQUENCE [LARGE SCALE GENOMIC DNA]</scope>
</reference>
<feature type="active site" evidence="1">
    <location>
        <position position="189"/>
    </location>
</feature>
<evidence type="ECO:0000256" key="2">
    <source>
        <dbReference type="PIRSR" id="PIRSR640198-2"/>
    </source>
</evidence>
<sequence length="346" mass="39582">MIEPKFSFTSKIVNSLATIERIYGSLLEQELMPSLALSLTQENQILATHHSTSIEGNPLSPRDVTNIVLGDQIPTTKSEKEVKNYFAVLNKIAILAKKNEPITTNLTKELHKQLMDGLVANGLGEFRQGEVFIGHKTRVEIVVKHTPPFHKREEIEKALQELYSWLDNNSTLHPLIRAGILHHQFAYIHPFFDGNGRLARVLTSYFLLLKKYDVVRFFILDDYYDIDRQQYSNILHTADSADETRWLEYFLEGIGYSLQAALARINDLKRKDVDHVTGEKRVLVTNREEDVIQIIIDKKAVKTNDIVDELSVTRQQAHALLASLVKKGILNKFGKTKTSYYKLKNP</sequence>
<comment type="caution">
    <text evidence="5">The sequence shown here is derived from an EMBL/GenBank/DDBJ whole genome shotgun (WGS) entry which is preliminary data.</text>
</comment>
<dbReference type="InterPro" id="IPR036390">
    <property type="entry name" value="WH_DNA-bd_sf"/>
</dbReference>
<feature type="domain" description="Fido" evidence="4">
    <location>
        <begin position="102"/>
        <end position="252"/>
    </location>
</feature>
<accession>A0A1F5FXD7</accession>
<evidence type="ECO:0000313" key="6">
    <source>
        <dbReference type="Proteomes" id="UP000179252"/>
    </source>
</evidence>
<dbReference type="Pfam" id="PF02661">
    <property type="entry name" value="Fic"/>
    <property type="match status" value="1"/>
</dbReference>
<name>A0A1F5FXD7_9BACT</name>
<evidence type="ECO:0000313" key="5">
    <source>
        <dbReference type="EMBL" id="OGD84224.1"/>
    </source>
</evidence>
<dbReference type="PANTHER" id="PTHR13504:SF38">
    <property type="entry name" value="FIDO DOMAIN-CONTAINING PROTEIN"/>
    <property type="match status" value="1"/>
</dbReference>
<evidence type="ECO:0000256" key="1">
    <source>
        <dbReference type="PIRSR" id="PIRSR640198-1"/>
    </source>
</evidence>
<dbReference type="InterPro" id="IPR036597">
    <property type="entry name" value="Fido-like_dom_sf"/>
</dbReference>
<dbReference type="InterPro" id="IPR036388">
    <property type="entry name" value="WH-like_DNA-bd_sf"/>
</dbReference>
<dbReference type="InterPro" id="IPR040198">
    <property type="entry name" value="Fido_containing"/>
</dbReference>
<protein>
    <recommendedName>
        <fullName evidence="4">Fido domain-containing protein</fullName>
    </recommendedName>
</protein>
<dbReference type="AlphaFoldDB" id="A0A1F5FXD7"/>
<keyword evidence="2" id="KW-0547">Nucleotide-binding</keyword>
<dbReference type="Proteomes" id="UP000179252">
    <property type="component" value="Unassembled WGS sequence"/>
</dbReference>
<dbReference type="GO" id="GO:0005524">
    <property type="term" value="F:ATP binding"/>
    <property type="evidence" value="ECO:0007669"/>
    <property type="project" value="UniProtKB-KW"/>
</dbReference>
<dbReference type="SUPFAM" id="SSF140931">
    <property type="entry name" value="Fic-like"/>
    <property type="match status" value="1"/>
</dbReference>
<keyword evidence="2" id="KW-0067">ATP-binding</keyword>